<keyword evidence="1" id="KW-0880">Kelch repeat</keyword>
<organism evidence="10 11">
    <name type="scientific">Pan troglodytes</name>
    <name type="common">Chimpanzee</name>
    <dbReference type="NCBI Taxonomy" id="9598"/>
    <lineage>
        <taxon>Eukaryota</taxon>
        <taxon>Metazoa</taxon>
        <taxon>Chordata</taxon>
        <taxon>Craniata</taxon>
        <taxon>Vertebrata</taxon>
        <taxon>Euteleostomi</taxon>
        <taxon>Mammalia</taxon>
        <taxon>Eutheria</taxon>
        <taxon>Euarchontoglires</taxon>
        <taxon>Primates</taxon>
        <taxon>Haplorrhini</taxon>
        <taxon>Catarrhini</taxon>
        <taxon>Hominidae</taxon>
        <taxon>Pan</taxon>
    </lineage>
</organism>
<dbReference type="InterPro" id="IPR002049">
    <property type="entry name" value="LE_dom"/>
</dbReference>
<sequence>NCSTECRCNRHSECAGVGARDHCLLCRNHTKGSHCEQCLPLFVGSAVGGGTCRPCHAFCRGNSHICISRKELQMSKGEPKKYSLDPEEIENWVTEGPSEDEAVCVNCQNNSYGEKCESCLQGYFLLDGKCTNAPSAGNHFTGVRWAASSATASSRWSRSAAWTPRPRPTASMSPNAGH</sequence>
<feature type="domain" description="Laminin EGF-like" evidence="9">
    <location>
        <begin position="6"/>
        <end position="54"/>
    </location>
</feature>
<keyword evidence="3" id="KW-0677">Repeat</keyword>
<evidence type="ECO:0000256" key="8">
    <source>
        <dbReference type="SAM" id="MobiDB-lite"/>
    </source>
</evidence>
<keyword evidence="6 7" id="KW-0424">Laminin EGF-like domain</keyword>
<reference evidence="10 11" key="1">
    <citation type="submission" date="2017-12" db="EMBL/GenBank/DDBJ databases">
        <title>High-resolution comparative analysis of great ape genomes.</title>
        <authorList>
            <person name="Pollen A."/>
            <person name="Hastie A."/>
            <person name="Hormozdiari F."/>
            <person name="Dougherty M."/>
            <person name="Liu R."/>
            <person name="Chaisson M."/>
            <person name="Hoppe E."/>
            <person name="Hill C."/>
            <person name="Pang A."/>
            <person name="Hillier L."/>
            <person name="Baker C."/>
            <person name="Armstrong J."/>
            <person name="Shendure J."/>
            <person name="Paten B."/>
            <person name="Wilson R."/>
            <person name="Chao H."/>
            <person name="Schneider V."/>
            <person name="Ventura M."/>
            <person name="Kronenberg Z."/>
            <person name="Murali S."/>
            <person name="Gordon D."/>
            <person name="Cantsilieris S."/>
            <person name="Munson K."/>
            <person name="Nelson B."/>
            <person name="Raja A."/>
            <person name="Underwood J."/>
            <person name="Diekhans M."/>
            <person name="Fiddes I."/>
            <person name="Haussler D."/>
            <person name="Eichler E."/>
        </authorList>
    </citation>
    <scope>NUCLEOTIDE SEQUENCE [LARGE SCALE GENOMIC DNA]</scope>
    <source>
        <strain evidence="10">Yerkes chimp pedigree #C0471</strain>
    </source>
</reference>
<dbReference type="PROSITE" id="PS50027">
    <property type="entry name" value="EGF_LAM_2"/>
    <property type="match status" value="1"/>
</dbReference>
<dbReference type="PROSITE" id="PS01248">
    <property type="entry name" value="EGF_LAM_1"/>
    <property type="match status" value="1"/>
</dbReference>
<protein>
    <submittedName>
        <fullName evidence="10">MEGF8 isoform 8</fullName>
    </submittedName>
</protein>
<evidence type="ECO:0000256" key="7">
    <source>
        <dbReference type="PROSITE-ProRule" id="PRU00460"/>
    </source>
</evidence>
<dbReference type="Pfam" id="PF00053">
    <property type="entry name" value="EGF_laminin"/>
    <property type="match status" value="1"/>
</dbReference>
<keyword evidence="4 7" id="KW-1015">Disulfide bond</keyword>
<dbReference type="PANTHER" id="PTHR46093:SF16">
    <property type="entry name" value="MULTIPLE EGF-LIKE-DOMAINS 8"/>
    <property type="match status" value="1"/>
</dbReference>
<feature type="region of interest" description="Disordered" evidence="8">
    <location>
        <begin position="156"/>
        <end position="178"/>
    </location>
</feature>
<dbReference type="Gene3D" id="2.10.25.10">
    <property type="entry name" value="Laminin"/>
    <property type="match status" value="2"/>
</dbReference>
<evidence type="ECO:0000259" key="9">
    <source>
        <dbReference type="PROSITE" id="PS50027"/>
    </source>
</evidence>
<feature type="disulfide bond" evidence="7">
    <location>
        <begin position="26"/>
        <end position="35"/>
    </location>
</feature>
<evidence type="ECO:0000256" key="5">
    <source>
        <dbReference type="ARBA" id="ARBA00023180"/>
    </source>
</evidence>
<evidence type="ECO:0000256" key="3">
    <source>
        <dbReference type="ARBA" id="ARBA00022737"/>
    </source>
</evidence>
<accession>A0A2J8QGR2</accession>
<feature type="non-terminal residue" evidence="10">
    <location>
        <position position="1"/>
    </location>
</feature>
<dbReference type="FunFam" id="2.10.25.10:FF:000214">
    <property type="entry name" value="Multiple epidermal growth factor-like domains 8"/>
    <property type="match status" value="1"/>
</dbReference>
<comment type="caution">
    <text evidence="10">The sequence shown here is derived from an EMBL/GenBank/DDBJ whole genome shotgun (WGS) entry which is preliminary data.</text>
</comment>
<keyword evidence="2" id="KW-0732">Signal</keyword>
<dbReference type="PANTHER" id="PTHR46093">
    <property type="entry name" value="ACYL-COA-BINDING DOMAIN-CONTAINING PROTEIN 5"/>
    <property type="match status" value="1"/>
</dbReference>
<dbReference type="AlphaFoldDB" id="A0A2J8QGR2"/>
<feature type="disulfide bond" evidence="7">
    <location>
        <begin position="38"/>
        <end position="52"/>
    </location>
</feature>
<dbReference type="Proteomes" id="UP000236370">
    <property type="component" value="Unassembled WGS sequence"/>
</dbReference>
<evidence type="ECO:0000256" key="1">
    <source>
        <dbReference type="ARBA" id="ARBA00022441"/>
    </source>
</evidence>
<dbReference type="SUPFAM" id="SSF57196">
    <property type="entry name" value="EGF/Laminin"/>
    <property type="match status" value="2"/>
</dbReference>
<dbReference type="SMART" id="SM00180">
    <property type="entry name" value="EGF_Lam"/>
    <property type="match status" value="2"/>
</dbReference>
<proteinExistence type="predicted"/>
<evidence type="ECO:0000256" key="4">
    <source>
        <dbReference type="ARBA" id="ARBA00023157"/>
    </source>
</evidence>
<dbReference type="InterPro" id="IPR056863">
    <property type="entry name" value="LMN_ATRN_NET-like_EGF"/>
</dbReference>
<dbReference type="FunFam" id="2.10.25.10:FF:000532">
    <property type="entry name" value="Multiple epidermal growth factor-like domains 8"/>
    <property type="match status" value="1"/>
</dbReference>
<evidence type="ECO:0000256" key="6">
    <source>
        <dbReference type="ARBA" id="ARBA00023292"/>
    </source>
</evidence>
<comment type="caution">
    <text evidence="7">Lacks conserved residue(s) required for the propagation of feature annotation.</text>
</comment>
<evidence type="ECO:0000256" key="2">
    <source>
        <dbReference type="ARBA" id="ARBA00022729"/>
    </source>
</evidence>
<dbReference type="Pfam" id="PF24973">
    <property type="entry name" value="EGF_LMN_ATRN"/>
    <property type="match status" value="1"/>
</dbReference>
<evidence type="ECO:0000313" key="11">
    <source>
        <dbReference type="Proteomes" id="UP000236370"/>
    </source>
</evidence>
<evidence type="ECO:0000313" key="10">
    <source>
        <dbReference type="EMBL" id="PNI95462.1"/>
    </source>
</evidence>
<dbReference type="EMBL" id="NBAG03000039">
    <property type="protein sequence ID" value="PNI95462.1"/>
    <property type="molecule type" value="Genomic_DNA"/>
</dbReference>
<name>A0A2J8QGR2_PANTR</name>
<gene>
    <name evidence="10" type="ORF">CK820_G0030563</name>
</gene>
<keyword evidence="5" id="KW-0325">Glycoprotein</keyword>